<reference evidence="8 9" key="1">
    <citation type="journal article" date="2018" name="Mol. Plant">
        <title>The genome of Artemisia annua provides insight into the evolution of Asteraceae family and artemisinin biosynthesis.</title>
        <authorList>
            <person name="Shen Q."/>
            <person name="Zhang L."/>
            <person name="Liao Z."/>
            <person name="Wang S."/>
            <person name="Yan T."/>
            <person name="Shi P."/>
            <person name="Liu M."/>
            <person name="Fu X."/>
            <person name="Pan Q."/>
            <person name="Wang Y."/>
            <person name="Lv Z."/>
            <person name="Lu X."/>
            <person name="Zhang F."/>
            <person name="Jiang W."/>
            <person name="Ma Y."/>
            <person name="Chen M."/>
            <person name="Hao X."/>
            <person name="Li L."/>
            <person name="Tang Y."/>
            <person name="Lv G."/>
            <person name="Zhou Y."/>
            <person name="Sun X."/>
            <person name="Brodelius P.E."/>
            <person name="Rose J.K.C."/>
            <person name="Tang K."/>
        </authorList>
    </citation>
    <scope>NUCLEOTIDE SEQUENCE [LARGE SCALE GENOMIC DNA]</scope>
    <source>
        <strain evidence="9">cv. Huhao1</strain>
        <tissue evidence="8">Leaf</tissue>
    </source>
</reference>
<dbReference type="FunFam" id="3.30.70.330:FF:000235">
    <property type="entry name" value="Eukaryotic translation initiation factor 3 subunit B"/>
    <property type="match status" value="1"/>
</dbReference>
<dbReference type="PANTHER" id="PTHR14068:SF0">
    <property type="entry name" value="EUKARYOTIC TRANSLATION INITIATION FACTOR 3 SUBUNIT B"/>
    <property type="match status" value="1"/>
</dbReference>
<evidence type="ECO:0000256" key="3">
    <source>
        <dbReference type="ARBA" id="ARBA00022540"/>
    </source>
</evidence>
<proteinExistence type="predicted"/>
<organism evidence="8 9">
    <name type="scientific">Artemisia annua</name>
    <name type="common">Sweet wormwood</name>
    <dbReference type="NCBI Taxonomy" id="35608"/>
    <lineage>
        <taxon>Eukaryota</taxon>
        <taxon>Viridiplantae</taxon>
        <taxon>Streptophyta</taxon>
        <taxon>Embryophyta</taxon>
        <taxon>Tracheophyta</taxon>
        <taxon>Spermatophyta</taxon>
        <taxon>Magnoliopsida</taxon>
        <taxon>eudicotyledons</taxon>
        <taxon>Gunneridae</taxon>
        <taxon>Pentapetalae</taxon>
        <taxon>asterids</taxon>
        <taxon>campanulids</taxon>
        <taxon>Asterales</taxon>
        <taxon>Asteraceae</taxon>
        <taxon>Asteroideae</taxon>
        <taxon>Anthemideae</taxon>
        <taxon>Artemisiinae</taxon>
        <taxon>Artemisia</taxon>
    </lineage>
</organism>
<gene>
    <name evidence="8" type="ORF">CTI12_AA615090</name>
</gene>
<evidence type="ECO:0000259" key="7">
    <source>
        <dbReference type="PROSITE" id="PS50102"/>
    </source>
</evidence>
<dbReference type="CDD" id="cd12278">
    <property type="entry name" value="RRM_eIF3B"/>
    <property type="match status" value="1"/>
</dbReference>
<dbReference type="AlphaFoldDB" id="A0A2U1KDK1"/>
<dbReference type="GO" id="GO:0005852">
    <property type="term" value="C:eukaryotic translation initiation factor 3 complex"/>
    <property type="evidence" value="ECO:0007669"/>
    <property type="project" value="InterPro"/>
</dbReference>
<evidence type="ECO:0000256" key="1">
    <source>
        <dbReference type="ARBA" id="ARBA00004496"/>
    </source>
</evidence>
<keyword evidence="5" id="KW-0648">Protein biosynthesis</keyword>
<comment type="subcellular location">
    <subcellularLocation>
        <location evidence="1">Cytoplasm</location>
    </subcellularLocation>
</comment>
<dbReference type="InterPro" id="IPR011400">
    <property type="entry name" value="EIF3B"/>
</dbReference>
<evidence type="ECO:0000256" key="6">
    <source>
        <dbReference type="PROSITE-ProRule" id="PRU00176"/>
    </source>
</evidence>
<dbReference type="Gene3D" id="3.30.70.330">
    <property type="match status" value="1"/>
</dbReference>
<dbReference type="GO" id="GO:0003723">
    <property type="term" value="F:RNA binding"/>
    <property type="evidence" value="ECO:0007669"/>
    <property type="project" value="UniProtKB-UniRule"/>
</dbReference>
<dbReference type="Proteomes" id="UP000245207">
    <property type="component" value="Unassembled WGS sequence"/>
</dbReference>
<sequence length="291" mass="33348">MAEVMSMDDIRSEAARLNIDLSSIDWNSVRVPPGQDFGIKSDDEDLNEEDSLEFDGGFGNVIIVDNLPVVAKEKFEKLEGVVRKIYSQIGVIKENGLWMPVEEDTGKTRGYCFIEYNTPQEAELAKEKTNGYKLDRAHIFAVNMFDEIDKFMKVPDEWAPPEIKPYTPGENLQHWLTDEKGRDQFVIRAGSDTEVLWNDARQVKADPVYKRPFWTESFVQWSPLGTYLATVHRQGAAVWGGASTFNRLMRYAHPQVKLIDFSPGEKYLVTYSSHEPSNPRDTHVRNLYTFV</sequence>
<evidence type="ECO:0000313" key="9">
    <source>
        <dbReference type="Proteomes" id="UP000245207"/>
    </source>
</evidence>
<protein>
    <submittedName>
        <fullName evidence="8">Eukaryotic translation initiation factor 3 subunit B</fullName>
    </submittedName>
</protein>
<comment type="caution">
    <text evidence="8">The sequence shown here is derived from an EMBL/GenBank/DDBJ whole genome shotgun (WGS) entry which is preliminary data.</text>
</comment>
<dbReference type="InterPro" id="IPR000504">
    <property type="entry name" value="RRM_dom"/>
</dbReference>
<dbReference type="OrthoDB" id="10250414at2759"/>
<dbReference type="SMART" id="SM00360">
    <property type="entry name" value="RRM"/>
    <property type="match status" value="1"/>
</dbReference>
<evidence type="ECO:0000256" key="5">
    <source>
        <dbReference type="ARBA" id="ARBA00022917"/>
    </source>
</evidence>
<dbReference type="Pfam" id="PF00076">
    <property type="entry name" value="RRM_1"/>
    <property type="match status" value="1"/>
</dbReference>
<dbReference type="InterPro" id="IPR035979">
    <property type="entry name" value="RBD_domain_sf"/>
</dbReference>
<dbReference type="PROSITE" id="PS50102">
    <property type="entry name" value="RRM"/>
    <property type="match status" value="1"/>
</dbReference>
<keyword evidence="9" id="KW-1185">Reference proteome</keyword>
<keyword evidence="4 6" id="KW-0694">RNA-binding</keyword>
<evidence type="ECO:0000313" key="8">
    <source>
        <dbReference type="EMBL" id="PWA34856.1"/>
    </source>
</evidence>
<dbReference type="EMBL" id="PKPP01021338">
    <property type="protein sequence ID" value="PWA34856.1"/>
    <property type="molecule type" value="Genomic_DNA"/>
</dbReference>
<feature type="domain" description="RRM" evidence="7">
    <location>
        <begin position="60"/>
        <end position="147"/>
    </location>
</feature>
<dbReference type="InterPro" id="IPR012677">
    <property type="entry name" value="Nucleotide-bd_a/b_plait_sf"/>
</dbReference>
<keyword evidence="3 8" id="KW-0396">Initiation factor</keyword>
<evidence type="ECO:0000256" key="2">
    <source>
        <dbReference type="ARBA" id="ARBA00022490"/>
    </source>
</evidence>
<dbReference type="InterPro" id="IPR034363">
    <property type="entry name" value="eIF3B_RRM"/>
</dbReference>
<dbReference type="PANTHER" id="PTHR14068">
    <property type="entry name" value="EUKARYOTIC TRANSLATION INITIATION FACTOR 3 EIF3 -RELATED"/>
    <property type="match status" value="1"/>
</dbReference>
<dbReference type="GO" id="GO:0003743">
    <property type="term" value="F:translation initiation factor activity"/>
    <property type="evidence" value="ECO:0007669"/>
    <property type="project" value="UniProtKB-KW"/>
</dbReference>
<dbReference type="STRING" id="35608.A0A2U1KDK1"/>
<keyword evidence="2" id="KW-0963">Cytoplasm</keyword>
<evidence type="ECO:0000256" key="4">
    <source>
        <dbReference type="ARBA" id="ARBA00022884"/>
    </source>
</evidence>
<name>A0A2U1KDK1_ARTAN</name>
<accession>A0A2U1KDK1</accession>
<dbReference type="SUPFAM" id="SSF54928">
    <property type="entry name" value="RNA-binding domain, RBD"/>
    <property type="match status" value="1"/>
</dbReference>
<dbReference type="GO" id="GO:0031369">
    <property type="term" value="F:translation initiation factor binding"/>
    <property type="evidence" value="ECO:0007669"/>
    <property type="project" value="InterPro"/>
</dbReference>